<accession>A0A8X6I6H2</accession>
<organism evidence="1 2">
    <name type="scientific">Trichonephila clavata</name>
    <name type="common">Joro spider</name>
    <name type="synonym">Nephila clavata</name>
    <dbReference type="NCBI Taxonomy" id="2740835"/>
    <lineage>
        <taxon>Eukaryota</taxon>
        <taxon>Metazoa</taxon>
        <taxon>Ecdysozoa</taxon>
        <taxon>Arthropoda</taxon>
        <taxon>Chelicerata</taxon>
        <taxon>Arachnida</taxon>
        <taxon>Araneae</taxon>
        <taxon>Araneomorphae</taxon>
        <taxon>Entelegynae</taxon>
        <taxon>Araneoidea</taxon>
        <taxon>Nephilidae</taxon>
        <taxon>Trichonephila</taxon>
    </lineage>
</organism>
<evidence type="ECO:0000313" key="1">
    <source>
        <dbReference type="EMBL" id="GFQ99039.1"/>
    </source>
</evidence>
<reference evidence="1" key="1">
    <citation type="submission" date="2020-07" db="EMBL/GenBank/DDBJ databases">
        <title>Multicomponent nature underlies the extraordinary mechanical properties of spider dragline silk.</title>
        <authorList>
            <person name="Kono N."/>
            <person name="Nakamura H."/>
            <person name="Mori M."/>
            <person name="Yoshida Y."/>
            <person name="Ohtoshi R."/>
            <person name="Malay A.D."/>
            <person name="Moran D.A.P."/>
            <person name="Tomita M."/>
            <person name="Numata K."/>
            <person name="Arakawa K."/>
        </authorList>
    </citation>
    <scope>NUCLEOTIDE SEQUENCE</scope>
</reference>
<dbReference type="EMBL" id="BMAO01005098">
    <property type="protein sequence ID" value="GFQ99039.1"/>
    <property type="molecule type" value="Genomic_DNA"/>
</dbReference>
<evidence type="ECO:0000313" key="2">
    <source>
        <dbReference type="Proteomes" id="UP000887116"/>
    </source>
</evidence>
<comment type="caution">
    <text evidence="1">The sequence shown here is derived from an EMBL/GenBank/DDBJ whole genome shotgun (WGS) entry which is preliminary data.</text>
</comment>
<keyword evidence="2" id="KW-1185">Reference proteome</keyword>
<protein>
    <submittedName>
        <fullName evidence="1">Uncharacterized protein</fullName>
    </submittedName>
</protein>
<name>A0A8X6I6H2_TRICU</name>
<dbReference type="Proteomes" id="UP000887116">
    <property type="component" value="Unassembled WGS sequence"/>
</dbReference>
<dbReference type="AlphaFoldDB" id="A0A8X6I6H2"/>
<sequence length="99" mass="11241">MSSNCHENSSADLLLSNWTRIFVVNCNVRTCRHNIEYFRQALILSSGVDREIAGNVCLNLLRAISIYSRMIESFQANLVTINPELQAILYTPSCIHPKQ</sequence>
<gene>
    <name evidence="1" type="ORF">TNCT_466631</name>
</gene>
<proteinExistence type="predicted"/>